<evidence type="ECO:0000256" key="1">
    <source>
        <dbReference type="SAM" id="MobiDB-lite"/>
    </source>
</evidence>
<dbReference type="EMBL" id="BMAW01121515">
    <property type="protein sequence ID" value="GFT94433.1"/>
    <property type="molecule type" value="Genomic_DNA"/>
</dbReference>
<accession>A0A8X6Q0G2</accession>
<name>A0A8X6Q0G2_NEPPI</name>
<evidence type="ECO:0000313" key="3">
    <source>
        <dbReference type="Proteomes" id="UP000887013"/>
    </source>
</evidence>
<dbReference type="AlphaFoldDB" id="A0A8X6Q0G2"/>
<sequence length="111" mass="12628">MKTSSYQCCDAGTGRSSFMRRCSLDRKVSRNGVWLCGEEFLKVSPGRRRYWSQINSTDKKGYPICSHHRNRVYSLGSCNGRSAGHRPREEMHLTSNEANHNEVSAATEDEL</sequence>
<comment type="caution">
    <text evidence="2">The sequence shown here is derived from an EMBL/GenBank/DDBJ whole genome shotgun (WGS) entry which is preliminary data.</text>
</comment>
<proteinExistence type="predicted"/>
<keyword evidence="3" id="KW-1185">Reference proteome</keyword>
<feature type="compositionally biased region" description="Polar residues" evidence="1">
    <location>
        <begin position="93"/>
        <end position="104"/>
    </location>
</feature>
<gene>
    <name evidence="2" type="ORF">NPIL_487561</name>
</gene>
<dbReference type="Proteomes" id="UP000887013">
    <property type="component" value="Unassembled WGS sequence"/>
</dbReference>
<feature type="region of interest" description="Disordered" evidence="1">
    <location>
        <begin position="82"/>
        <end position="111"/>
    </location>
</feature>
<protein>
    <submittedName>
        <fullName evidence="2">Uncharacterized protein</fullName>
    </submittedName>
</protein>
<evidence type="ECO:0000313" key="2">
    <source>
        <dbReference type="EMBL" id="GFT94433.1"/>
    </source>
</evidence>
<reference evidence="2" key="1">
    <citation type="submission" date="2020-08" db="EMBL/GenBank/DDBJ databases">
        <title>Multicomponent nature underlies the extraordinary mechanical properties of spider dragline silk.</title>
        <authorList>
            <person name="Kono N."/>
            <person name="Nakamura H."/>
            <person name="Mori M."/>
            <person name="Yoshida Y."/>
            <person name="Ohtoshi R."/>
            <person name="Malay A.D."/>
            <person name="Moran D.A.P."/>
            <person name="Tomita M."/>
            <person name="Numata K."/>
            <person name="Arakawa K."/>
        </authorList>
    </citation>
    <scope>NUCLEOTIDE SEQUENCE</scope>
</reference>
<organism evidence="2 3">
    <name type="scientific">Nephila pilipes</name>
    <name type="common">Giant wood spider</name>
    <name type="synonym">Nephila maculata</name>
    <dbReference type="NCBI Taxonomy" id="299642"/>
    <lineage>
        <taxon>Eukaryota</taxon>
        <taxon>Metazoa</taxon>
        <taxon>Ecdysozoa</taxon>
        <taxon>Arthropoda</taxon>
        <taxon>Chelicerata</taxon>
        <taxon>Arachnida</taxon>
        <taxon>Araneae</taxon>
        <taxon>Araneomorphae</taxon>
        <taxon>Entelegynae</taxon>
        <taxon>Araneoidea</taxon>
        <taxon>Nephilidae</taxon>
        <taxon>Nephila</taxon>
    </lineage>
</organism>